<dbReference type="RefSeq" id="WP_281448431.1">
    <property type="nucleotide sequence ID" value="NZ_JASBAO010000001.1"/>
</dbReference>
<feature type="domain" description="CobQ/CobB/MinD/ParA nucleotide binding" evidence="1">
    <location>
        <begin position="4"/>
        <end position="47"/>
    </location>
</feature>
<evidence type="ECO:0000259" key="1">
    <source>
        <dbReference type="Pfam" id="PF01656"/>
    </source>
</evidence>
<organism evidence="2 3">
    <name type="scientific">Commensalibacter oyaizuii</name>
    <dbReference type="NCBI Taxonomy" id="3043873"/>
    <lineage>
        <taxon>Bacteria</taxon>
        <taxon>Pseudomonadati</taxon>
        <taxon>Pseudomonadota</taxon>
        <taxon>Alphaproteobacteria</taxon>
        <taxon>Acetobacterales</taxon>
        <taxon>Acetobacteraceae</taxon>
    </lineage>
</organism>
<evidence type="ECO:0000313" key="3">
    <source>
        <dbReference type="Proteomes" id="UP001431634"/>
    </source>
</evidence>
<dbReference type="InterPro" id="IPR027417">
    <property type="entry name" value="P-loop_NTPase"/>
</dbReference>
<dbReference type="InterPro" id="IPR002586">
    <property type="entry name" value="CobQ/CobB/MinD/ParA_Nub-bd_dom"/>
</dbReference>
<dbReference type="Gene3D" id="3.40.50.300">
    <property type="entry name" value="P-loop containing nucleotide triphosphate hydrolases"/>
    <property type="match status" value="1"/>
</dbReference>
<proteinExistence type="predicted"/>
<comment type="caution">
    <text evidence="2">The sequence shown here is derived from an EMBL/GenBank/DDBJ whole genome shotgun (WGS) entry which is preliminary data.</text>
</comment>
<evidence type="ECO:0000313" key="2">
    <source>
        <dbReference type="EMBL" id="MDI2091335.1"/>
    </source>
</evidence>
<protein>
    <submittedName>
        <fullName evidence="2">ParA family protein</fullName>
    </submittedName>
</protein>
<dbReference type="Pfam" id="PF01656">
    <property type="entry name" value="CbiA"/>
    <property type="match status" value="1"/>
</dbReference>
<dbReference type="SUPFAM" id="SSF52540">
    <property type="entry name" value="P-loop containing nucleoside triphosphate hydrolases"/>
    <property type="match status" value="1"/>
</dbReference>
<dbReference type="EMBL" id="JASBAO010000001">
    <property type="protein sequence ID" value="MDI2091335.1"/>
    <property type="molecule type" value="Genomic_DNA"/>
</dbReference>
<dbReference type="Proteomes" id="UP001431634">
    <property type="component" value="Unassembled WGS sequence"/>
</dbReference>
<sequence>MNTIVIASQKGGSSKTTLVAHFTVTTEQKNISPTVLIDMDPQSSLSSW</sequence>
<accession>A0ABT6Q2K5</accession>
<keyword evidence="3" id="KW-1185">Reference proteome</keyword>
<reference evidence="2" key="1">
    <citation type="submission" date="2023-05" db="EMBL/GenBank/DDBJ databases">
        <title>Whole genome sequence of Commensalibacter sp.</title>
        <authorList>
            <person name="Charoenyingcharoen P."/>
            <person name="Yukphan P."/>
        </authorList>
    </citation>
    <scope>NUCLEOTIDE SEQUENCE</scope>
    <source>
        <strain evidence="2">TBRC 16381</strain>
    </source>
</reference>
<gene>
    <name evidence="2" type="ORF">QJV27_08130</name>
</gene>
<name>A0ABT6Q2K5_9PROT</name>